<feature type="compositionally biased region" description="Low complexity" evidence="1">
    <location>
        <begin position="46"/>
        <end position="72"/>
    </location>
</feature>
<reference evidence="2 3" key="1">
    <citation type="journal article" date="2015" name="Fungal Genet. Biol.">
        <title>Evolution of novel wood decay mechanisms in Agaricales revealed by the genome sequences of Fistulina hepatica and Cylindrobasidium torrendii.</title>
        <authorList>
            <person name="Floudas D."/>
            <person name="Held B.W."/>
            <person name="Riley R."/>
            <person name="Nagy L.G."/>
            <person name="Koehler G."/>
            <person name="Ransdell A.S."/>
            <person name="Younus H."/>
            <person name="Chow J."/>
            <person name="Chiniquy J."/>
            <person name="Lipzen A."/>
            <person name="Tritt A."/>
            <person name="Sun H."/>
            <person name="Haridas S."/>
            <person name="LaButti K."/>
            <person name="Ohm R.A."/>
            <person name="Kues U."/>
            <person name="Blanchette R.A."/>
            <person name="Grigoriev I.V."/>
            <person name="Minto R.E."/>
            <person name="Hibbett D.S."/>
        </authorList>
    </citation>
    <scope>NUCLEOTIDE SEQUENCE [LARGE SCALE GENOMIC DNA]</scope>
    <source>
        <strain evidence="2 3">FP15055 ss-10</strain>
    </source>
</reference>
<sequence length="235" mass="25578">MASNLPATRTDIPQSPSGSRRSSDSSQVLHIPPSPKYPPPLPPSPLSSISFAGLSSRSNTPTSMTPSTTMRSYTHDPPPPGPHHYRPQTYDDWLAVAQKDGPSAAGRMPASGRLVDDKYNHIRASLPPARRCQRCTHAYYITQADGLTRNGNTLTPCDSVDATLEEYLDGRAALSFVDSPADTDVLISTRCPRCDAIDPFHPVSRAHVSHMRRGSQVSPAKKGILKLKTLFRIPD</sequence>
<name>A0A0D7AXT8_9AGAR</name>
<dbReference type="EMBL" id="KN880757">
    <property type="protein sequence ID" value="KIY62679.1"/>
    <property type="molecule type" value="Genomic_DNA"/>
</dbReference>
<organism evidence="2 3">
    <name type="scientific">Cylindrobasidium torrendii FP15055 ss-10</name>
    <dbReference type="NCBI Taxonomy" id="1314674"/>
    <lineage>
        <taxon>Eukaryota</taxon>
        <taxon>Fungi</taxon>
        <taxon>Dikarya</taxon>
        <taxon>Basidiomycota</taxon>
        <taxon>Agaricomycotina</taxon>
        <taxon>Agaricomycetes</taxon>
        <taxon>Agaricomycetidae</taxon>
        <taxon>Agaricales</taxon>
        <taxon>Marasmiineae</taxon>
        <taxon>Physalacriaceae</taxon>
        <taxon>Cylindrobasidium</taxon>
    </lineage>
</organism>
<gene>
    <name evidence="2" type="ORF">CYLTODRAFT_447053</name>
</gene>
<feature type="region of interest" description="Disordered" evidence="1">
    <location>
        <begin position="1"/>
        <end position="87"/>
    </location>
</feature>
<protein>
    <submittedName>
        <fullName evidence="2">Uncharacterized protein</fullName>
    </submittedName>
</protein>
<evidence type="ECO:0000313" key="3">
    <source>
        <dbReference type="Proteomes" id="UP000054007"/>
    </source>
</evidence>
<feature type="compositionally biased region" description="Pro residues" evidence="1">
    <location>
        <begin position="32"/>
        <end position="45"/>
    </location>
</feature>
<dbReference type="Proteomes" id="UP000054007">
    <property type="component" value="Unassembled WGS sequence"/>
</dbReference>
<dbReference type="AlphaFoldDB" id="A0A0D7AXT8"/>
<feature type="compositionally biased region" description="Low complexity" evidence="1">
    <location>
        <begin position="13"/>
        <end position="27"/>
    </location>
</feature>
<keyword evidence="3" id="KW-1185">Reference proteome</keyword>
<proteinExistence type="predicted"/>
<evidence type="ECO:0000313" key="2">
    <source>
        <dbReference type="EMBL" id="KIY62679.1"/>
    </source>
</evidence>
<accession>A0A0D7AXT8</accession>
<evidence type="ECO:0000256" key="1">
    <source>
        <dbReference type="SAM" id="MobiDB-lite"/>
    </source>
</evidence>